<dbReference type="InterPro" id="IPR036188">
    <property type="entry name" value="FAD/NAD-bd_sf"/>
</dbReference>
<evidence type="ECO:0000313" key="11">
    <source>
        <dbReference type="Proteomes" id="UP000651668"/>
    </source>
</evidence>
<feature type="domain" description="FAD/NAD(P)-binding" evidence="9">
    <location>
        <begin position="4"/>
        <end position="324"/>
    </location>
</feature>
<dbReference type="FunFam" id="3.30.390.30:FF:000001">
    <property type="entry name" value="Dihydrolipoyl dehydrogenase"/>
    <property type="match status" value="1"/>
</dbReference>
<name>A0A916U3X8_9SPHI</name>
<dbReference type="RefSeq" id="WP_188625663.1">
    <property type="nucleotide sequence ID" value="NZ_BMIL01000002.1"/>
</dbReference>
<feature type="disulfide bond" description="Redox-active" evidence="7">
    <location>
        <begin position="41"/>
        <end position="46"/>
    </location>
</feature>
<protein>
    <submittedName>
        <fullName evidence="10">Mercuric reductase</fullName>
    </submittedName>
</protein>
<feature type="binding site" evidence="6">
    <location>
        <begin position="180"/>
        <end position="187"/>
    </location>
    <ligand>
        <name>NAD(+)</name>
        <dbReference type="ChEBI" id="CHEBI:57540"/>
    </ligand>
</feature>
<keyword evidence="11" id="KW-1185">Reference proteome</keyword>
<dbReference type="InterPro" id="IPR001100">
    <property type="entry name" value="Pyr_nuc-diS_OxRdtase"/>
</dbReference>
<feature type="binding site" evidence="6">
    <location>
        <position position="270"/>
    </location>
    <ligand>
        <name>NAD(+)</name>
        <dbReference type="ChEBI" id="CHEBI:57540"/>
    </ligand>
</feature>
<dbReference type="Gene3D" id="3.50.50.60">
    <property type="entry name" value="FAD/NAD(P)-binding domain"/>
    <property type="match status" value="2"/>
</dbReference>
<keyword evidence="3 6" id="KW-0274">FAD</keyword>
<reference evidence="10" key="1">
    <citation type="journal article" date="2014" name="Int. J. Syst. Evol. Microbiol.">
        <title>Complete genome sequence of Corynebacterium casei LMG S-19264T (=DSM 44701T), isolated from a smear-ripened cheese.</title>
        <authorList>
            <consortium name="US DOE Joint Genome Institute (JGI-PGF)"/>
            <person name="Walter F."/>
            <person name="Albersmeier A."/>
            <person name="Kalinowski J."/>
            <person name="Ruckert C."/>
        </authorList>
    </citation>
    <scope>NUCLEOTIDE SEQUENCE</scope>
    <source>
        <strain evidence="10">CGMCC 1.15343</strain>
    </source>
</reference>
<organism evidence="10 11">
    <name type="scientific">Pedobacter quisquiliarum</name>
    <dbReference type="NCBI Taxonomy" id="1834438"/>
    <lineage>
        <taxon>Bacteria</taxon>
        <taxon>Pseudomonadati</taxon>
        <taxon>Bacteroidota</taxon>
        <taxon>Sphingobacteriia</taxon>
        <taxon>Sphingobacteriales</taxon>
        <taxon>Sphingobacteriaceae</taxon>
        <taxon>Pedobacter</taxon>
    </lineage>
</organism>
<evidence type="ECO:0000256" key="1">
    <source>
        <dbReference type="ARBA" id="ARBA00007532"/>
    </source>
</evidence>
<dbReference type="Gene3D" id="3.30.390.30">
    <property type="match status" value="1"/>
</dbReference>
<dbReference type="Pfam" id="PF07992">
    <property type="entry name" value="Pyr_redox_2"/>
    <property type="match status" value="1"/>
</dbReference>
<reference evidence="10" key="2">
    <citation type="submission" date="2020-09" db="EMBL/GenBank/DDBJ databases">
        <authorList>
            <person name="Sun Q."/>
            <person name="Zhou Y."/>
        </authorList>
    </citation>
    <scope>NUCLEOTIDE SEQUENCE</scope>
    <source>
        <strain evidence="10">CGMCC 1.15343</strain>
    </source>
</reference>
<evidence type="ECO:0000256" key="5">
    <source>
        <dbReference type="PIRSR" id="PIRSR000350-2"/>
    </source>
</evidence>
<keyword evidence="2" id="KW-0285">Flavoprotein</keyword>
<feature type="active site" description="Proton acceptor" evidence="5">
    <location>
        <position position="444"/>
    </location>
</feature>
<feature type="binding site" evidence="6">
    <location>
        <position position="50"/>
    </location>
    <ligand>
        <name>FAD</name>
        <dbReference type="ChEBI" id="CHEBI:57692"/>
    </ligand>
</feature>
<dbReference type="SUPFAM" id="SSF55424">
    <property type="entry name" value="FAD/NAD-linked reductases, dimerisation (C-terminal) domain"/>
    <property type="match status" value="1"/>
</dbReference>
<evidence type="ECO:0000259" key="8">
    <source>
        <dbReference type="Pfam" id="PF02852"/>
    </source>
</evidence>
<dbReference type="GO" id="GO:0003955">
    <property type="term" value="F:NAD(P)H dehydrogenase (quinone) activity"/>
    <property type="evidence" value="ECO:0007669"/>
    <property type="project" value="TreeGrafter"/>
</dbReference>
<dbReference type="PRINTS" id="PR00411">
    <property type="entry name" value="PNDRDTASEI"/>
</dbReference>
<evidence type="ECO:0000256" key="4">
    <source>
        <dbReference type="ARBA" id="ARBA00023002"/>
    </source>
</evidence>
<feature type="binding site" evidence="6">
    <location>
        <position position="311"/>
    </location>
    <ligand>
        <name>FAD</name>
        <dbReference type="ChEBI" id="CHEBI:57692"/>
    </ligand>
</feature>
<dbReference type="AlphaFoldDB" id="A0A916U3X8"/>
<dbReference type="InterPro" id="IPR023753">
    <property type="entry name" value="FAD/NAD-binding_dom"/>
</dbReference>
<accession>A0A916U3X8</accession>
<dbReference type="Proteomes" id="UP000651668">
    <property type="component" value="Unassembled WGS sequence"/>
</dbReference>
<evidence type="ECO:0000256" key="7">
    <source>
        <dbReference type="PIRSR" id="PIRSR000350-4"/>
    </source>
</evidence>
<evidence type="ECO:0000313" key="10">
    <source>
        <dbReference type="EMBL" id="GGC57767.1"/>
    </source>
</evidence>
<evidence type="ECO:0000256" key="6">
    <source>
        <dbReference type="PIRSR" id="PIRSR000350-3"/>
    </source>
</evidence>
<proteinExistence type="inferred from homology"/>
<evidence type="ECO:0000256" key="3">
    <source>
        <dbReference type="ARBA" id="ARBA00022827"/>
    </source>
</evidence>
<dbReference type="PRINTS" id="PR00368">
    <property type="entry name" value="FADPNR"/>
</dbReference>
<dbReference type="EMBL" id="BMIL01000002">
    <property type="protein sequence ID" value="GGC57767.1"/>
    <property type="molecule type" value="Genomic_DNA"/>
</dbReference>
<dbReference type="GO" id="GO:0050660">
    <property type="term" value="F:flavin adenine dinucleotide binding"/>
    <property type="evidence" value="ECO:0007669"/>
    <property type="project" value="TreeGrafter"/>
</dbReference>
<dbReference type="PANTHER" id="PTHR43014">
    <property type="entry name" value="MERCURIC REDUCTASE"/>
    <property type="match status" value="1"/>
</dbReference>
<keyword evidence="6" id="KW-0520">NAD</keyword>
<keyword evidence="4" id="KW-0560">Oxidoreductase</keyword>
<dbReference type="PANTHER" id="PTHR43014:SF2">
    <property type="entry name" value="MERCURIC REDUCTASE"/>
    <property type="match status" value="1"/>
</dbReference>
<evidence type="ECO:0000256" key="2">
    <source>
        <dbReference type="ARBA" id="ARBA00022630"/>
    </source>
</evidence>
<dbReference type="InterPro" id="IPR016156">
    <property type="entry name" value="FAD/NAD-linked_Rdtase_dimer_sf"/>
</dbReference>
<dbReference type="Pfam" id="PF02852">
    <property type="entry name" value="Pyr_redox_dim"/>
    <property type="match status" value="1"/>
</dbReference>
<dbReference type="PIRSF" id="PIRSF000350">
    <property type="entry name" value="Mercury_reductase_MerA"/>
    <property type="match status" value="1"/>
</dbReference>
<dbReference type="SUPFAM" id="SSF51905">
    <property type="entry name" value="FAD/NAD(P)-binding domain"/>
    <property type="match status" value="1"/>
</dbReference>
<comment type="similarity">
    <text evidence="1">Belongs to the class-I pyridine nucleotide-disulfide oxidoreductase family.</text>
</comment>
<comment type="caution">
    <text evidence="10">The sequence shown here is derived from an EMBL/GenBank/DDBJ whole genome shotgun (WGS) entry which is preliminary data.</text>
</comment>
<sequence length="460" mass="50232">MKHYDAIVIGSGQAGSPLCKELAKAGKHTAIIEKRFVGGTCINDGCTPTKTMIASAKAAHQVAHSAPLGVHIAGSHINMKEIKQRKDELVVSWRDSSRNSMDETENLDLIFGTATFTGHKTLSVKLNDGKELELTADLIFINAGTTPMIPEIEGLDEVGYFTSTTLLDVEEVPDHLLVIGGNYVALEFAQMFHRFGSKISLLERGPRIMAREDEDVSEELNEILVNEGLKIYTNSQAIKFERQGEFIKATITVNGTEQEITCSHILVATGRKPLTATLAPEVSGIQLDEKGYIQVNEKLETNVKGVYALGDINGGPAFTHIAYNDYIIVYRNLFEGANRSTAGRPLPYCMFTDPQLGRIGLSEKQALEQGYNIKVAKLPMKQVARATETGQTDGFMKAVVDADTRQILGAAILAEQGGEVMSVIQLAMMGGLTYDVLRDGVFAHPTYSESLNNLFMTLEE</sequence>
<feature type="domain" description="Pyridine nucleotide-disulphide oxidoreductase dimerisation" evidence="8">
    <location>
        <begin position="347"/>
        <end position="453"/>
    </location>
</feature>
<comment type="cofactor">
    <cofactor evidence="6">
        <name>FAD</name>
        <dbReference type="ChEBI" id="CHEBI:57692"/>
    </cofactor>
    <text evidence="6">Binds 1 FAD per subunit.</text>
</comment>
<keyword evidence="6" id="KW-0547">Nucleotide-binding</keyword>
<feature type="binding site" evidence="6">
    <location>
        <position position="203"/>
    </location>
    <ligand>
        <name>NAD(+)</name>
        <dbReference type="ChEBI" id="CHEBI:57540"/>
    </ligand>
</feature>
<evidence type="ECO:0000259" key="9">
    <source>
        <dbReference type="Pfam" id="PF07992"/>
    </source>
</evidence>
<gene>
    <name evidence="10" type="ORF">GCM10011387_09260</name>
</gene>
<dbReference type="InterPro" id="IPR004099">
    <property type="entry name" value="Pyr_nucl-diS_OxRdtase_dimer"/>
</dbReference>